<comment type="caution">
    <text evidence="10">The sequence shown here is derived from an EMBL/GenBank/DDBJ whole genome shotgun (WGS) entry which is preliminary data.</text>
</comment>
<evidence type="ECO:0000256" key="1">
    <source>
        <dbReference type="ARBA" id="ARBA00004418"/>
    </source>
</evidence>
<feature type="domain" description="Thioredoxin-like fold" evidence="9">
    <location>
        <begin position="117"/>
        <end position="240"/>
    </location>
</feature>
<comment type="subcellular location">
    <subcellularLocation>
        <location evidence="1 7">Periplasm</location>
    </subcellularLocation>
</comment>
<evidence type="ECO:0000259" key="8">
    <source>
        <dbReference type="Pfam" id="PF10411"/>
    </source>
</evidence>
<protein>
    <recommendedName>
        <fullName evidence="7">Thiol:disulfide interchange protein</fullName>
    </recommendedName>
</protein>
<gene>
    <name evidence="10" type="ORF">GCM10010970_16980</name>
</gene>
<dbReference type="PANTHER" id="PTHR35272">
    <property type="entry name" value="THIOL:DISULFIDE INTERCHANGE PROTEIN DSBC-RELATED"/>
    <property type="match status" value="1"/>
</dbReference>
<evidence type="ECO:0000256" key="7">
    <source>
        <dbReference type="RuleBase" id="RU364038"/>
    </source>
</evidence>
<comment type="similarity">
    <text evidence="2 7">Belongs to the thioredoxin family. DsbC subfamily.</text>
</comment>
<keyword evidence="3 7" id="KW-0732">Signal</keyword>
<dbReference type="SUPFAM" id="SSF54423">
    <property type="entry name" value="DsbC/DsbG N-terminal domain-like"/>
    <property type="match status" value="1"/>
</dbReference>
<dbReference type="PANTHER" id="PTHR35272:SF3">
    <property type="entry name" value="THIOL:DISULFIDE INTERCHANGE PROTEIN DSBC"/>
    <property type="match status" value="1"/>
</dbReference>
<dbReference type="PROSITE" id="PS51257">
    <property type="entry name" value="PROKAR_LIPOPROTEIN"/>
    <property type="match status" value="1"/>
</dbReference>
<feature type="signal peptide" evidence="7">
    <location>
        <begin position="1"/>
        <end position="25"/>
    </location>
</feature>
<dbReference type="InterPro" id="IPR036249">
    <property type="entry name" value="Thioredoxin-like_sf"/>
</dbReference>
<organism evidence="10 11">
    <name type="scientific">Silvimonas iriomotensis</name>
    <dbReference type="NCBI Taxonomy" id="449662"/>
    <lineage>
        <taxon>Bacteria</taxon>
        <taxon>Pseudomonadati</taxon>
        <taxon>Pseudomonadota</taxon>
        <taxon>Betaproteobacteria</taxon>
        <taxon>Neisseriales</taxon>
        <taxon>Chitinibacteraceae</taxon>
        <taxon>Silvimonas</taxon>
    </lineage>
</organism>
<evidence type="ECO:0000256" key="2">
    <source>
        <dbReference type="ARBA" id="ARBA00009813"/>
    </source>
</evidence>
<dbReference type="Gene3D" id="3.40.30.10">
    <property type="entry name" value="Glutaredoxin"/>
    <property type="match status" value="1"/>
</dbReference>
<evidence type="ECO:0000313" key="10">
    <source>
        <dbReference type="EMBL" id="GGP20793.1"/>
    </source>
</evidence>
<dbReference type="InterPro" id="IPR018950">
    <property type="entry name" value="DiS-bond_isomerase_DsbC/G_N"/>
</dbReference>
<reference evidence="11" key="1">
    <citation type="journal article" date="2019" name="Int. J. Syst. Evol. Microbiol.">
        <title>The Global Catalogue of Microorganisms (GCM) 10K type strain sequencing project: providing services to taxonomists for standard genome sequencing and annotation.</title>
        <authorList>
            <consortium name="The Broad Institute Genomics Platform"/>
            <consortium name="The Broad Institute Genome Sequencing Center for Infectious Disease"/>
            <person name="Wu L."/>
            <person name="Ma J."/>
        </authorList>
    </citation>
    <scope>NUCLEOTIDE SEQUENCE [LARGE SCALE GENOMIC DNA]</scope>
    <source>
        <strain evidence="11">CGMCC 1.8859</strain>
    </source>
</reference>
<dbReference type="InterPro" id="IPR012336">
    <property type="entry name" value="Thioredoxin-like_fold"/>
</dbReference>
<dbReference type="Pfam" id="PF10411">
    <property type="entry name" value="DsbC_N"/>
    <property type="match status" value="1"/>
</dbReference>
<dbReference type="Gene3D" id="3.10.450.70">
    <property type="entry name" value="Disulphide bond isomerase, DsbC/G, N-terminal"/>
    <property type="match status" value="1"/>
</dbReference>
<evidence type="ECO:0000256" key="5">
    <source>
        <dbReference type="ARBA" id="ARBA00023157"/>
    </source>
</evidence>
<evidence type="ECO:0000313" key="11">
    <source>
        <dbReference type="Proteomes" id="UP000637267"/>
    </source>
</evidence>
<dbReference type="RefSeq" id="WP_188703839.1">
    <property type="nucleotide sequence ID" value="NZ_BMLX01000002.1"/>
</dbReference>
<evidence type="ECO:0000259" key="9">
    <source>
        <dbReference type="Pfam" id="PF13098"/>
    </source>
</evidence>
<comment type="function">
    <text evidence="7">Required for disulfide bond formation in some periplasmic proteins. Acts by transferring its disulfide bond to other proteins and is reduced in the process.</text>
</comment>
<evidence type="ECO:0000256" key="4">
    <source>
        <dbReference type="ARBA" id="ARBA00022764"/>
    </source>
</evidence>
<dbReference type="InterPro" id="IPR009094">
    <property type="entry name" value="DiS-bond_isomerase_DsbC/G_N_sf"/>
</dbReference>
<proteinExistence type="inferred from homology"/>
<dbReference type="EMBL" id="BMLX01000002">
    <property type="protein sequence ID" value="GGP20793.1"/>
    <property type="molecule type" value="Genomic_DNA"/>
</dbReference>
<sequence length="250" mass="27522">MKLPRIVRMLAISGLLTLVACSAEAETPNAKQLHDKLQQLLPGREITSVTPSPMKGVYEVVVGGHQILYTDAKGDYVLLGEMIDMKNKVSLTQARAAELSRTDFAKLPFDQSFKEVRGDGSRKLAVFSDPDCPFCKRLESESLAGVTNVTIYTFLFPLNIHQDAERKSRLLWCATDRDAAWRDWMDHGKLPDNKGDCDNPIERNLALGEKLGITGTPALVFANGRIVSGAIPKEQLEPLLAKGGPDQSMQ</sequence>
<keyword evidence="5" id="KW-1015">Disulfide bond</keyword>
<feature type="chain" id="PRO_5044964061" description="Thiol:disulfide interchange protein" evidence="7">
    <location>
        <begin position="26"/>
        <end position="250"/>
    </location>
</feature>
<feature type="domain" description="Disulphide bond isomerase DsbC/G N-terminal" evidence="8">
    <location>
        <begin position="26"/>
        <end position="93"/>
    </location>
</feature>
<evidence type="ECO:0000256" key="3">
    <source>
        <dbReference type="ARBA" id="ARBA00022729"/>
    </source>
</evidence>
<dbReference type="CDD" id="cd03020">
    <property type="entry name" value="DsbA_DsbC_DsbG"/>
    <property type="match status" value="1"/>
</dbReference>
<dbReference type="Proteomes" id="UP000637267">
    <property type="component" value="Unassembled WGS sequence"/>
</dbReference>
<evidence type="ECO:0000256" key="6">
    <source>
        <dbReference type="ARBA" id="ARBA00023284"/>
    </source>
</evidence>
<dbReference type="SUPFAM" id="SSF52833">
    <property type="entry name" value="Thioredoxin-like"/>
    <property type="match status" value="1"/>
</dbReference>
<keyword evidence="4 7" id="KW-0574">Periplasm</keyword>
<accession>A0ABQ2P8L7</accession>
<dbReference type="InterPro" id="IPR051470">
    <property type="entry name" value="Thiol:disulfide_interchange"/>
</dbReference>
<keyword evidence="6 7" id="KW-0676">Redox-active center</keyword>
<dbReference type="InterPro" id="IPR033954">
    <property type="entry name" value="DiS-bond_Isoase_DsbC/G"/>
</dbReference>
<keyword evidence="11" id="KW-1185">Reference proteome</keyword>
<dbReference type="Pfam" id="PF13098">
    <property type="entry name" value="Thioredoxin_2"/>
    <property type="match status" value="1"/>
</dbReference>
<name>A0ABQ2P8L7_9NEIS</name>